<feature type="compositionally biased region" description="Low complexity" evidence="2">
    <location>
        <begin position="10"/>
        <end position="45"/>
    </location>
</feature>
<protein>
    <recommendedName>
        <fullName evidence="1">Altered inheritance of mitochondria protein 24, mitochondrial</fullName>
    </recommendedName>
</protein>
<dbReference type="AlphaFoldDB" id="A0A0D1XX48"/>
<dbReference type="GO" id="GO:0005739">
    <property type="term" value="C:mitochondrion"/>
    <property type="evidence" value="ECO:0007669"/>
    <property type="project" value="UniProtKB-SubCell"/>
</dbReference>
<name>A0A0D1XX48_EXOME</name>
<dbReference type="HOGENOM" id="CLU_040551_1_0_1"/>
<evidence type="ECO:0000256" key="1">
    <source>
        <dbReference type="RuleBase" id="RU363045"/>
    </source>
</evidence>
<evidence type="ECO:0000313" key="3">
    <source>
        <dbReference type="EMBL" id="KIV92816.1"/>
    </source>
</evidence>
<dbReference type="RefSeq" id="XP_016224390.1">
    <property type="nucleotide sequence ID" value="XM_016368602.1"/>
</dbReference>
<keyword evidence="1" id="KW-0496">Mitochondrion</keyword>
<sequence length="275" mass="30077">MSYQQDQKYGEAYGQGQYQQQNWNQQPESQQYGQQPPYPGPSQGQRPLGQQDHGSFPGGSYSITHRDTNAVLNIDLQQGASVKSKSGVMIHMSGTVAIQGNIKFSMRKMFTGGQMSETTFTGPGRVVLGPTLLGDIVTLPIDANSNWLIGKDVYLASTVDVKKDTKSQGFGKAFFSGEDLFVYKVMGQGLLWLTSYGAVDRIDLQPGEHHIVDNGHLVAWNCEYRVERAGGATMTSLKTGEGFVCRFIGPGSVYIQTRNLDDFATWVRTAAGTQG</sequence>
<comment type="subcellular location">
    <subcellularLocation>
        <location evidence="1">Mitochondrion</location>
    </subcellularLocation>
</comment>
<reference evidence="3 4" key="1">
    <citation type="submission" date="2015-01" db="EMBL/GenBank/DDBJ databases">
        <title>The Genome Sequence of Exophiala mesophila CBS40295.</title>
        <authorList>
            <consortium name="The Broad Institute Genomics Platform"/>
            <person name="Cuomo C."/>
            <person name="de Hoog S."/>
            <person name="Gorbushina A."/>
            <person name="Stielow B."/>
            <person name="Teixiera M."/>
            <person name="Abouelleil A."/>
            <person name="Chapman S.B."/>
            <person name="Priest M."/>
            <person name="Young S.K."/>
            <person name="Wortman J."/>
            <person name="Nusbaum C."/>
            <person name="Birren B."/>
        </authorList>
    </citation>
    <scope>NUCLEOTIDE SEQUENCE [LARGE SCALE GENOMIC DNA]</scope>
    <source>
        <strain evidence="3 4">CBS 40295</strain>
    </source>
</reference>
<dbReference type="InterPro" id="IPR016031">
    <property type="entry name" value="Trp_RNA-bd_attenuator-like_dom"/>
</dbReference>
<organism evidence="3 4">
    <name type="scientific">Exophiala mesophila</name>
    <name type="common">Black yeast-like fungus</name>
    <dbReference type="NCBI Taxonomy" id="212818"/>
    <lineage>
        <taxon>Eukaryota</taxon>
        <taxon>Fungi</taxon>
        <taxon>Dikarya</taxon>
        <taxon>Ascomycota</taxon>
        <taxon>Pezizomycotina</taxon>
        <taxon>Eurotiomycetes</taxon>
        <taxon>Chaetothyriomycetidae</taxon>
        <taxon>Chaetothyriales</taxon>
        <taxon>Herpotrichiellaceae</taxon>
        <taxon>Exophiala</taxon>
    </lineage>
</organism>
<dbReference type="STRING" id="212818.A0A0D1XX48"/>
<accession>A0A0D1XX48</accession>
<keyword evidence="4" id="KW-1185">Reference proteome</keyword>
<dbReference type="InterPro" id="IPR002838">
    <property type="entry name" value="AIM24"/>
</dbReference>
<dbReference type="OrthoDB" id="1705416at2759"/>
<comment type="similarity">
    <text evidence="1">Belongs to the AIM24 family.</text>
</comment>
<dbReference type="VEuPathDB" id="FungiDB:PV10_04082"/>
<dbReference type="Proteomes" id="UP000054302">
    <property type="component" value="Unassembled WGS sequence"/>
</dbReference>
<gene>
    <name evidence="3" type="ORF">PV10_04082</name>
</gene>
<proteinExistence type="inferred from homology"/>
<dbReference type="EMBL" id="KN847522">
    <property type="protein sequence ID" value="KIV92816.1"/>
    <property type="molecule type" value="Genomic_DNA"/>
</dbReference>
<dbReference type="PANTHER" id="PTHR43657">
    <property type="entry name" value="TRYPTOPHAN RNA-BINDING ATTENUATOR PROTEIN-LIKE PROTEIN"/>
    <property type="match status" value="1"/>
</dbReference>
<dbReference type="NCBIfam" id="TIGR00266">
    <property type="entry name" value="TIGR00266 family protein"/>
    <property type="match status" value="1"/>
</dbReference>
<dbReference type="OMA" id="WTASMRY"/>
<dbReference type="Gene3D" id="3.60.160.10">
    <property type="entry name" value="Mitochondrial biogenesis AIM24"/>
    <property type="match status" value="1"/>
</dbReference>
<dbReference type="InterPro" id="IPR036983">
    <property type="entry name" value="AIM24_sf"/>
</dbReference>
<feature type="region of interest" description="Disordered" evidence="2">
    <location>
        <begin position="1"/>
        <end position="62"/>
    </location>
</feature>
<evidence type="ECO:0000256" key="2">
    <source>
        <dbReference type="SAM" id="MobiDB-lite"/>
    </source>
</evidence>
<dbReference type="Pfam" id="PF01987">
    <property type="entry name" value="AIM24"/>
    <property type="match status" value="1"/>
</dbReference>
<dbReference type="PANTHER" id="PTHR43657:SF1">
    <property type="entry name" value="ALTERED INHERITANCE OF MITOCHONDRIA PROTEIN 24, MITOCHONDRIAL"/>
    <property type="match status" value="1"/>
</dbReference>
<dbReference type="SUPFAM" id="SSF51219">
    <property type="entry name" value="TRAP-like"/>
    <property type="match status" value="1"/>
</dbReference>
<dbReference type="GeneID" id="27321927"/>
<evidence type="ECO:0000313" key="4">
    <source>
        <dbReference type="Proteomes" id="UP000054302"/>
    </source>
</evidence>